<reference evidence="1 2" key="1">
    <citation type="submission" date="2016-02" db="EMBL/GenBank/DDBJ databases">
        <title>Genome sequence of Clostridium thermobutyricum DSM 4928.</title>
        <authorList>
            <person name="Poehlein A."/>
            <person name="Daniel R."/>
        </authorList>
    </citation>
    <scope>NUCLEOTIDE SEQUENCE [LARGE SCALE GENOMIC DNA]</scope>
    <source>
        <strain evidence="1 2">DSM 4928</strain>
    </source>
</reference>
<dbReference type="EMBL" id="LTAY01000062">
    <property type="protein sequence ID" value="OPX46910.1"/>
    <property type="molecule type" value="Genomic_DNA"/>
</dbReference>
<dbReference type="Proteomes" id="UP000191448">
    <property type="component" value="Unassembled WGS sequence"/>
</dbReference>
<evidence type="ECO:0000313" key="1">
    <source>
        <dbReference type="EMBL" id="OPX46910.1"/>
    </source>
</evidence>
<comment type="caution">
    <text evidence="1">The sequence shown here is derived from an EMBL/GenBank/DDBJ whole genome shotgun (WGS) entry which is preliminary data.</text>
</comment>
<proteinExistence type="predicted"/>
<gene>
    <name evidence="1" type="ORF">CLTHE_24130</name>
</gene>
<dbReference type="AlphaFoldDB" id="A0A1V4SSQ2"/>
<dbReference type="RefSeq" id="WP_080023658.1">
    <property type="nucleotide sequence ID" value="NZ_LTAY01000062.1"/>
</dbReference>
<accession>A0A1V4SSQ2</accession>
<evidence type="ECO:0000313" key="2">
    <source>
        <dbReference type="Proteomes" id="UP000191448"/>
    </source>
</evidence>
<name>A0A1V4SSQ2_9CLOT</name>
<protein>
    <submittedName>
        <fullName evidence="1">Uncharacterized protein</fullName>
    </submittedName>
</protein>
<organism evidence="1 2">
    <name type="scientific">Clostridium thermobutyricum DSM 4928</name>
    <dbReference type="NCBI Taxonomy" id="1121339"/>
    <lineage>
        <taxon>Bacteria</taxon>
        <taxon>Bacillati</taxon>
        <taxon>Bacillota</taxon>
        <taxon>Clostridia</taxon>
        <taxon>Eubacteriales</taxon>
        <taxon>Clostridiaceae</taxon>
        <taxon>Clostridium</taxon>
    </lineage>
</organism>
<sequence length="113" mass="13266">MKNIKLQELNIENIREIILFNANEMQKEINEAQKIDIINNLKELLDTIKEMQYNNCSVELFEELVDEELIIDLLIKNDKLDLETAKEICDNREEYLKGTHTCSKLIDDIIGNL</sequence>